<dbReference type="PROSITE" id="PS51257">
    <property type="entry name" value="PROKAR_LIPOPROTEIN"/>
    <property type="match status" value="1"/>
</dbReference>
<organism evidence="2 3">
    <name type="scientific">Streptomyces vinaceus</name>
    <dbReference type="NCBI Taxonomy" id="1960"/>
    <lineage>
        <taxon>Bacteria</taxon>
        <taxon>Bacillati</taxon>
        <taxon>Actinomycetota</taxon>
        <taxon>Actinomycetes</taxon>
        <taxon>Kitasatosporales</taxon>
        <taxon>Streptomycetaceae</taxon>
        <taxon>Streptomyces</taxon>
    </lineage>
</organism>
<dbReference type="Proteomes" id="UP000325563">
    <property type="component" value="Chromosome"/>
</dbReference>
<proteinExistence type="predicted"/>
<keyword evidence="1" id="KW-0732">Signal</keyword>
<sequence>MKIKSLSLLTVAVFGVMALGAAPSQAAGGTYSCKGYADMGKTGSPTAYSTCKADGNGKRVAQHRVVLKCDQVQGARESVVTYTRYGNWAGPNERSNVACAKTKNFLRGVSVETK</sequence>
<reference evidence="2 3" key="1">
    <citation type="submission" date="2017-09" db="EMBL/GenBank/DDBJ databases">
        <authorList>
            <person name="Lee N."/>
            <person name="Cho B.-K."/>
        </authorList>
    </citation>
    <scope>NUCLEOTIDE SEQUENCE [LARGE SCALE GENOMIC DNA]</scope>
    <source>
        <strain evidence="2 3">ATCC 27476</strain>
    </source>
</reference>
<dbReference type="RefSeq" id="WP_150530042.1">
    <property type="nucleotide sequence ID" value="NZ_BNBW01000006.1"/>
</dbReference>
<dbReference type="GeneID" id="95615694"/>
<evidence type="ECO:0000313" key="2">
    <source>
        <dbReference type="EMBL" id="QEV49522.1"/>
    </source>
</evidence>
<evidence type="ECO:0000313" key="3">
    <source>
        <dbReference type="Proteomes" id="UP000325563"/>
    </source>
</evidence>
<dbReference type="EMBL" id="CP023692">
    <property type="protein sequence ID" value="QEV49522.1"/>
    <property type="molecule type" value="Genomic_DNA"/>
</dbReference>
<gene>
    <name evidence="2" type="ORF">CP980_34925</name>
</gene>
<protein>
    <submittedName>
        <fullName evidence="2">Uncharacterized protein</fullName>
    </submittedName>
</protein>
<dbReference type="KEGG" id="svn:CP980_34925"/>
<name>A0A5J6JII8_STRVI</name>
<feature type="chain" id="PRO_5023916209" evidence="1">
    <location>
        <begin position="27"/>
        <end position="114"/>
    </location>
</feature>
<dbReference type="AlphaFoldDB" id="A0A5J6JII8"/>
<feature type="signal peptide" evidence="1">
    <location>
        <begin position="1"/>
        <end position="26"/>
    </location>
</feature>
<evidence type="ECO:0000256" key="1">
    <source>
        <dbReference type="SAM" id="SignalP"/>
    </source>
</evidence>
<accession>A0A5J6JII8</accession>
<keyword evidence="3" id="KW-1185">Reference proteome</keyword>